<dbReference type="RefSeq" id="WP_209358401.1">
    <property type="nucleotide sequence ID" value="NZ_JAGISH010000001.1"/>
</dbReference>
<keyword evidence="2" id="KW-1185">Reference proteome</keyword>
<accession>A0A940MM48</accession>
<sequence>MAEEIEILGYDHRGLSVGMGPHVALVPEALLASEMMEVTQDGAEQWASAQRSELVAAITALVKGAVPPAPFDGVTLQAEG</sequence>
<name>A0A940MM48_9RHOB</name>
<evidence type="ECO:0000313" key="2">
    <source>
        <dbReference type="Proteomes" id="UP000675940"/>
    </source>
</evidence>
<protein>
    <submittedName>
        <fullName evidence="1">Uncharacterized protein</fullName>
    </submittedName>
</protein>
<dbReference type="Proteomes" id="UP000675940">
    <property type="component" value="Unassembled WGS sequence"/>
</dbReference>
<proteinExistence type="predicted"/>
<organism evidence="1 2">
    <name type="scientific">Sagittula salina</name>
    <dbReference type="NCBI Taxonomy" id="2820268"/>
    <lineage>
        <taxon>Bacteria</taxon>
        <taxon>Pseudomonadati</taxon>
        <taxon>Pseudomonadota</taxon>
        <taxon>Alphaproteobacteria</taxon>
        <taxon>Rhodobacterales</taxon>
        <taxon>Roseobacteraceae</taxon>
        <taxon>Sagittula</taxon>
    </lineage>
</organism>
<reference evidence="1" key="1">
    <citation type="submission" date="2021-03" db="EMBL/GenBank/DDBJ databases">
        <title>Sagittula salina sp. nov. strain M10.9X isolated from the marine waste.</title>
        <authorList>
            <person name="Satari L."/>
            <person name="Molina-Menor E."/>
            <person name="Vidal-Verdu A."/>
            <person name="Pascual J."/>
            <person name="Pereto J."/>
            <person name="Porcar M."/>
        </authorList>
    </citation>
    <scope>NUCLEOTIDE SEQUENCE</scope>
    <source>
        <strain evidence="1">M10.9X</strain>
    </source>
</reference>
<comment type="caution">
    <text evidence="1">The sequence shown here is derived from an EMBL/GenBank/DDBJ whole genome shotgun (WGS) entry which is preliminary data.</text>
</comment>
<dbReference type="EMBL" id="JAGISH010000001">
    <property type="protein sequence ID" value="MBP0480983.1"/>
    <property type="molecule type" value="Genomic_DNA"/>
</dbReference>
<evidence type="ECO:0000313" key="1">
    <source>
        <dbReference type="EMBL" id="MBP0480983.1"/>
    </source>
</evidence>
<gene>
    <name evidence="1" type="ORF">J5474_00555</name>
</gene>
<dbReference type="AlphaFoldDB" id="A0A940MM48"/>